<keyword evidence="2" id="KW-1185">Reference proteome</keyword>
<evidence type="ECO:0000313" key="1">
    <source>
        <dbReference type="EMBL" id="GBE86594.1"/>
    </source>
</evidence>
<proteinExistence type="predicted"/>
<gene>
    <name evidence="1" type="ORF">SCP_0904730</name>
</gene>
<dbReference type="RefSeq" id="XP_027617507.1">
    <property type="nucleotide sequence ID" value="XM_027761706.1"/>
</dbReference>
<name>A0A401GXS3_9APHY</name>
<dbReference type="OrthoDB" id="2521594at2759"/>
<sequence length="245" mass="28191">MAITLEDEIREFMCWSPPAVRTDLIPETSTSGQSRKRPFYDNHLLDSLTLKRIVRLPSLTTDIARKVDYVLRLARTNNFMPPPYTHIELLSEEAREVRDFEQSEPLKNEASVAVFYHRTTAAYCIHLASHLTTRVPRYHPFSVLKWDSVSNTSHLALVDGVLRFSQYFAVLLLADKADVKSNPFLEVIHALMGRERKEDLRQVAEHFVNFLTWEFKSPSITSDISKHIDKLIDDGSFDCVRCPGL</sequence>
<accession>A0A401GXS3</accession>
<organism evidence="1 2">
    <name type="scientific">Sparassis crispa</name>
    <dbReference type="NCBI Taxonomy" id="139825"/>
    <lineage>
        <taxon>Eukaryota</taxon>
        <taxon>Fungi</taxon>
        <taxon>Dikarya</taxon>
        <taxon>Basidiomycota</taxon>
        <taxon>Agaricomycotina</taxon>
        <taxon>Agaricomycetes</taxon>
        <taxon>Polyporales</taxon>
        <taxon>Sparassidaceae</taxon>
        <taxon>Sparassis</taxon>
    </lineage>
</organism>
<dbReference type="GeneID" id="38783511"/>
<evidence type="ECO:0000313" key="2">
    <source>
        <dbReference type="Proteomes" id="UP000287166"/>
    </source>
</evidence>
<dbReference type="Proteomes" id="UP000287166">
    <property type="component" value="Unassembled WGS sequence"/>
</dbReference>
<dbReference type="AlphaFoldDB" id="A0A401GXS3"/>
<reference evidence="1 2" key="1">
    <citation type="journal article" date="2018" name="Sci. Rep.">
        <title>Genome sequence of the cauliflower mushroom Sparassis crispa (Hanabiratake) and its association with beneficial usage.</title>
        <authorList>
            <person name="Kiyama R."/>
            <person name="Furutani Y."/>
            <person name="Kawaguchi K."/>
            <person name="Nakanishi T."/>
        </authorList>
    </citation>
    <scope>NUCLEOTIDE SEQUENCE [LARGE SCALE GENOMIC DNA]</scope>
</reference>
<dbReference type="InParanoid" id="A0A401GXS3"/>
<comment type="caution">
    <text evidence="1">The sequence shown here is derived from an EMBL/GenBank/DDBJ whole genome shotgun (WGS) entry which is preliminary data.</text>
</comment>
<dbReference type="EMBL" id="BFAD01000009">
    <property type="protein sequence ID" value="GBE86594.1"/>
    <property type="molecule type" value="Genomic_DNA"/>
</dbReference>
<protein>
    <submittedName>
        <fullName evidence="1">Uncharacterized protein</fullName>
    </submittedName>
</protein>